<dbReference type="OrthoDB" id="3202396at2759"/>
<accession>A0A9P9A0G1</accession>
<dbReference type="EMBL" id="JAGPXC010000003">
    <property type="protein sequence ID" value="KAH6655974.1"/>
    <property type="molecule type" value="Genomic_DNA"/>
</dbReference>
<reference evidence="2" key="1">
    <citation type="journal article" date="2021" name="Nat. Commun.">
        <title>Genetic determinants of endophytism in the Arabidopsis root mycobiome.</title>
        <authorList>
            <person name="Mesny F."/>
            <person name="Miyauchi S."/>
            <person name="Thiergart T."/>
            <person name="Pickel B."/>
            <person name="Atanasova L."/>
            <person name="Karlsson M."/>
            <person name="Huettel B."/>
            <person name="Barry K.W."/>
            <person name="Haridas S."/>
            <person name="Chen C."/>
            <person name="Bauer D."/>
            <person name="Andreopoulos W."/>
            <person name="Pangilinan J."/>
            <person name="LaButti K."/>
            <person name="Riley R."/>
            <person name="Lipzen A."/>
            <person name="Clum A."/>
            <person name="Drula E."/>
            <person name="Henrissat B."/>
            <person name="Kohler A."/>
            <person name="Grigoriev I.V."/>
            <person name="Martin F.M."/>
            <person name="Hacquard S."/>
        </authorList>
    </citation>
    <scope>NUCLEOTIDE SEQUENCE</scope>
    <source>
        <strain evidence="2">MPI-SDFR-AT-0073</strain>
    </source>
</reference>
<dbReference type="GeneID" id="70134768"/>
<proteinExistence type="predicted"/>
<protein>
    <submittedName>
        <fullName evidence="2">Uncharacterized protein</fullName>
    </submittedName>
</protein>
<dbReference type="Pfam" id="PF13826">
    <property type="entry name" value="Monooxy_af470-like"/>
    <property type="match status" value="1"/>
</dbReference>
<keyword evidence="1" id="KW-0472">Membrane</keyword>
<keyword evidence="1" id="KW-1133">Transmembrane helix</keyword>
<gene>
    <name evidence="2" type="ORF">BKA67DRAFT_645385</name>
</gene>
<evidence type="ECO:0000313" key="2">
    <source>
        <dbReference type="EMBL" id="KAH6655974.1"/>
    </source>
</evidence>
<evidence type="ECO:0000313" key="3">
    <source>
        <dbReference type="Proteomes" id="UP000758603"/>
    </source>
</evidence>
<sequence>MLRLLKLPQTVVLIIDNPTVAGNFRPTTWIVFGALIFQLLACIFPYRFVVSITIGALLLRLIPALLVSYGLLTNLELQEVNPYKASVMFPRPGGSSGLNPSGEGIALLILGIRISHPLGILAPGAKATGDLFRSLVEDLDAHPSEHGWLGGSLINGRTRTGLKNDHLSIIGYFKTMEDLHKFAHGPMHRNAWNWWSANVKSMPHIGIYHEAYDVPANHWEAIYLQTPSIGLGRCKIKSADGQWRNLLIDAKHEIWRSSAGRMGRGEGKTFGDDPYLRLNVSN</sequence>
<dbReference type="InterPro" id="IPR025444">
    <property type="entry name" value="Monooxy_af470"/>
</dbReference>
<dbReference type="RefSeq" id="XP_045960239.1">
    <property type="nucleotide sequence ID" value="XM_046105877.1"/>
</dbReference>
<feature type="transmembrane region" description="Helical" evidence="1">
    <location>
        <begin position="27"/>
        <end position="46"/>
    </location>
</feature>
<comment type="caution">
    <text evidence="2">The sequence shown here is derived from an EMBL/GenBank/DDBJ whole genome shotgun (WGS) entry which is preliminary data.</text>
</comment>
<name>A0A9P9A0G1_9PEZI</name>
<keyword evidence="1" id="KW-0812">Transmembrane</keyword>
<evidence type="ECO:0000256" key="1">
    <source>
        <dbReference type="SAM" id="Phobius"/>
    </source>
</evidence>
<keyword evidence="3" id="KW-1185">Reference proteome</keyword>
<dbReference type="AlphaFoldDB" id="A0A9P9A0G1"/>
<dbReference type="Proteomes" id="UP000758603">
    <property type="component" value="Unassembled WGS sequence"/>
</dbReference>
<organism evidence="2 3">
    <name type="scientific">Truncatella angustata</name>
    <dbReference type="NCBI Taxonomy" id="152316"/>
    <lineage>
        <taxon>Eukaryota</taxon>
        <taxon>Fungi</taxon>
        <taxon>Dikarya</taxon>
        <taxon>Ascomycota</taxon>
        <taxon>Pezizomycotina</taxon>
        <taxon>Sordariomycetes</taxon>
        <taxon>Xylariomycetidae</taxon>
        <taxon>Amphisphaeriales</taxon>
        <taxon>Sporocadaceae</taxon>
        <taxon>Truncatella</taxon>
    </lineage>
</organism>